<evidence type="ECO:0000256" key="1">
    <source>
        <dbReference type="ARBA" id="ARBA00023002"/>
    </source>
</evidence>
<sequence length="338" mass="36605">MSSRPIVLVTGGTGFLGSHIISQLLSQGTYVVRAVARSASKLQAIFPDADKNDLEVVQIPSLTSDFSDALKGVTAVVHSASPGYLRDANSKEIYEGAYNGTIHLVEQAIAASVKKIVVTGTYASLFDGDFKAAFGTKLITGQDFGSITVDQVDVNDSNTMLIYVAAKTIADKKVWELAHQHPEVDITVILPPVIFGPFVPNFPVTSRESLSTNDFVYSLVLNGKDTYAPNLVGHMADVRDVAHAHIAALSAPPVPKEDKRIIISAGAFTWKGIADLIRKERPELKERLPREDLNQGFGQTAAPLDTNFAKEILGMGQYIKWEETVLEALDAALTLERK</sequence>
<organism evidence="4 5">
    <name type="scientific">Dendrothele bispora (strain CBS 962.96)</name>
    <dbReference type="NCBI Taxonomy" id="1314807"/>
    <lineage>
        <taxon>Eukaryota</taxon>
        <taxon>Fungi</taxon>
        <taxon>Dikarya</taxon>
        <taxon>Basidiomycota</taxon>
        <taxon>Agaricomycotina</taxon>
        <taxon>Agaricomycetes</taxon>
        <taxon>Agaricomycetidae</taxon>
        <taxon>Agaricales</taxon>
        <taxon>Agaricales incertae sedis</taxon>
        <taxon>Dendrothele</taxon>
    </lineage>
</organism>
<dbReference type="InterPro" id="IPR050425">
    <property type="entry name" value="NAD(P)_dehydrat-like"/>
</dbReference>
<feature type="domain" description="NAD-dependent epimerase/dehydratase" evidence="3">
    <location>
        <begin position="7"/>
        <end position="252"/>
    </location>
</feature>
<evidence type="ECO:0000256" key="2">
    <source>
        <dbReference type="ARBA" id="ARBA00023445"/>
    </source>
</evidence>
<evidence type="ECO:0000259" key="3">
    <source>
        <dbReference type="Pfam" id="PF01370"/>
    </source>
</evidence>
<proteinExistence type="inferred from homology"/>
<keyword evidence="1" id="KW-0560">Oxidoreductase</keyword>
<keyword evidence="5" id="KW-1185">Reference proteome</keyword>
<evidence type="ECO:0000313" key="5">
    <source>
        <dbReference type="Proteomes" id="UP000297245"/>
    </source>
</evidence>
<dbReference type="EMBL" id="ML179510">
    <property type="protein sequence ID" value="THU86141.1"/>
    <property type="molecule type" value="Genomic_DNA"/>
</dbReference>
<dbReference type="PANTHER" id="PTHR10366:SF564">
    <property type="entry name" value="STEROL-4-ALPHA-CARBOXYLATE 3-DEHYDROGENASE, DECARBOXYLATING"/>
    <property type="match status" value="1"/>
</dbReference>
<evidence type="ECO:0000313" key="4">
    <source>
        <dbReference type="EMBL" id="THU86141.1"/>
    </source>
</evidence>
<comment type="similarity">
    <text evidence="2">Belongs to the NAD(P)-dependent epimerase/dehydratase family. Dihydroflavonol-4-reductase subfamily.</text>
</comment>
<dbReference type="SUPFAM" id="SSF51735">
    <property type="entry name" value="NAD(P)-binding Rossmann-fold domains"/>
    <property type="match status" value="1"/>
</dbReference>
<accession>A0A4S8LBV0</accession>
<gene>
    <name evidence="4" type="ORF">K435DRAFT_805315</name>
</gene>
<dbReference type="GO" id="GO:0016616">
    <property type="term" value="F:oxidoreductase activity, acting on the CH-OH group of donors, NAD or NADP as acceptor"/>
    <property type="evidence" value="ECO:0007669"/>
    <property type="project" value="TreeGrafter"/>
</dbReference>
<dbReference type="Proteomes" id="UP000297245">
    <property type="component" value="Unassembled WGS sequence"/>
</dbReference>
<dbReference type="OrthoDB" id="2735536at2759"/>
<dbReference type="Pfam" id="PF01370">
    <property type="entry name" value="Epimerase"/>
    <property type="match status" value="1"/>
</dbReference>
<reference evidence="4 5" key="1">
    <citation type="journal article" date="2019" name="Nat. Ecol. Evol.">
        <title>Megaphylogeny resolves global patterns of mushroom evolution.</title>
        <authorList>
            <person name="Varga T."/>
            <person name="Krizsan K."/>
            <person name="Foldi C."/>
            <person name="Dima B."/>
            <person name="Sanchez-Garcia M."/>
            <person name="Sanchez-Ramirez S."/>
            <person name="Szollosi G.J."/>
            <person name="Szarkandi J.G."/>
            <person name="Papp V."/>
            <person name="Albert L."/>
            <person name="Andreopoulos W."/>
            <person name="Angelini C."/>
            <person name="Antonin V."/>
            <person name="Barry K.W."/>
            <person name="Bougher N.L."/>
            <person name="Buchanan P."/>
            <person name="Buyck B."/>
            <person name="Bense V."/>
            <person name="Catcheside P."/>
            <person name="Chovatia M."/>
            <person name="Cooper J."/>
            <person name="Damon W."/>
            <person name="Desjardin D."/>
            <person name="Finy P."/>
            <person name="Geml J."/>
            <person name="Haridas S."/>
            <person name="Hughes K."/>
            <person name="Justo A."/>
            <person name="Karasinski D."/>
            <person name="Kautmanova I."/>
            <person name="Kiss B."/>
            <person name="Kocsube S."/>
            <person name="Kotiranta H."/>
            <person name="LaButti K.M."/>
            <person name="Lechner B.E."/>
            <person name="Liimatainen K."/>
            <person name="Lipzen A."/>
            <person name="Lukacs Z."/>
            <person name="Mihaltcheva S."/>
            <person name="Morgado L.N."/>
            <person name="Niskanen T."/>
            <person name="Noordeloos M.E."/>
            <person name="Ohm R.A."/>
            <person name="Ortiz-Santana B."/>
            <person name="Ovrebo C."/>
            <person name="Racz N."/>
            <person name="Riley R."/>
            <person name="Savchenko A."/>
            <person name="Shiryaev A."/>
            <person name="Soop K."/>
            <person name="Spirin V."/>
            <person name="Szebenyi C."/>
            <person name="Tomsovsky M."/>
            <person name="Tulloss R.E."/>
            <person name="Uehling J."/>
            <person name="Grigoriev I.V."/>
            <person name="Vagvolgyi C."/>
            <person name="Papp T."/>
            <person name="Martin F.M."/>
            <person name="Miettinen O."/>
            <person name="Hibbett D.S."/>
            <person name="Nagy L.G."/>
        </authorList>
    </citation>
    <scope>NUCLEOTIDE SEQUENCE [LARGE SCALE GENOMIC DNA]</scope>
    <source>
        <strain evidence="4 5">CBS 962.96</strain>
    </source>
</reference>
<dbReference type="PANTHER" id="PTHR10366">
    <property type="entry name" value="NAD DEPENDENT EPIMERASE/DEHYDRATASE"/>
    <property type="match status" value="1"/>
</dbReference>
<dbReference type="InterPro" id="IPR036291">
    <property type="entry name" value="NAD(P)-bd_dom_sf"/>
</dbReference>
<dbReference type="Gene3D" id="3.40.50.720">
    <property type="entry name" value="NAD(P)-binding Rossmann-like Domain"/>
    <property type="match status" value="1"/>
</dbReference>
<dbReference type="InterPro" id="IPR001509">
    <property type="entry name" value="Epimerase_deHydtase"/>
</dbReference>
<dbReference type="AlphaFoldDB" id="A0A4S8LBV0"/>
<name>A0A4S8LBV0_DENBC</name>
<protein>
    <submittedName>
        <fullName evidence="4">NAD(P)-binding protein</fullName>
    </submittedName>
</protein>